<evidence type="ECO:0000313" key="3">
    <source>
        <dbReference type="Proteomes" id="UP000015106"/>
    </source>
</evidence>
<reference evidence="2" key="3">
    <citation type="submission" date="2022-06" db="UniProtKB">
        <authorList>
            <consortium name="EnsemblPlants"/>
        </authorList>
    </citation>
    <scope>IDENTIFICATION</scope>
</reference>
<organism evidence="2 3">
    <name type="scientific">Triticum urartu</name>
    <name type="common">Red wild einkorn</name>
    <name type="synonym">Crithodium urartu</name>
    <dbReference type="NCBI Taxonomy" id="4572"/>
    <lineage>
        <taxon>Eukaryota</taxon>
        <taxon>Viridiplantae</taxon>
        <taxon>Streptophyta</taxon>
        <taxon>Embryophyta</taxon>
        <taxon>Tracheophyta</taxon>
        <taxon>Spermatophyta</taxon>
        <taxon>Magnoliopsida</taxon>
        <taxon>Liliopsida</taxon>
        <taxon>Poales</taxon>
        <taxon>Poaceae</taxon>
        <taxon>BOP clade</taxon>
        <taxon>Pooideae</taxon>
        <taxon>Triticodae</taxon>
        <taxon>Triticeae</taxon>
        <taxon>Triticinae</taxon>
        <taxon>Triticum</taxon>
    </lineage>
</organism>
<sequence length="122" mass="13534">ASLLRAPRSCRSEGSRRYPRVRATRPPRVQEWEAPDPGQRRRAIPRALTNGSSRGALHSGPICPSPSLVWGGQKGGRSTGELGIGDELLRRQLLQFSYTDRGGALNSKTMSKQRFRGFVYMP</sequence>
<dbReference type="Proteomes" id="UP000015106">
    <property type="component" value="Chromosome 6"/>
</dbReference>
<dbReference type="EnsemblPlants" id="TuG1812G0600002760.01.T01">
    <property type="protein sequence ID" value="TuG1812G0600002760.01.T01"/>
    <property type="gene ID" value="TuG1812G0600002760.01"/>
</dbReference>
<protein>
    <submittedName>
        <fullName evidence="2">Uncharacterized protein</fullName>
    </submittedName>
</protein>
<dbReference type="Gramene" id="TuG1812G0600002760.01.T01">
    <property type="protein sequence ID" value="TuG1812G0600002760.01.T01"/>
    <property type="gene ID" value="TuG1812G0600002760.01"/>
</dbReference>
<proteinExistence type="predicted"/>
<evidence type="ECO:0000256" key="1">
    <source>
        <dbReference type="SAM" id="MobiDB-lite"/>
    </source>
</evidence>
<name>A0A8R7UUI1_TRIUA</name>
<reference evidence="2" key="2">
    <citation type="submission" date="2018-03" db="EMBL/GenBank/DDBJ databases">
        <title>The Triticum urartu genome reveals the dynamic nature of wheat genome evolution.</title>
        <authorList>
            <person name="Ling H."/>
            <person name="Ma B."/>
            <person name="Shi X."/>
            <person name="Liu H."/>
            <person name="Dong L."/>
            <person name="Sun H."/>
            <person name="Cao Y."/>
            <person name="Gao Q."/>
            <person name="Zheng S."/>
            <person name="Li Y."/>
            <person name="Yu Y."/>
            <person name="Du H."/>
            <person name="Qi M."/>
            <person name="Li Y."/>
            <person name="Yu H."/>
            <person name="Cui Y."/>
            <person name="Wang N."/>
            <person name="Chen C."/>
            <person name="Wu H."/>
            <person name="Zhao Y."/>
            <person name="Zhang J."/>
            <person name="Li Y."/>
            <person name="Zhou W."/>
            <person name="Zhang B."/>
            <person name="Hu W."/>
            <person name="Eijk M."/>
            <person name="Tang J."/>
            <person name="Witsenboer H."/>
            <person name="Zhao S."/>
            <person name="Li Z."/>
            <person name="Zhang A."/>
            <person name="Wang D."/>
            <person name="Liang C."/>
        </authorList>
    </citation>
    <scope>NUCLEOTIDE SEQUENCE [LARGE SCALE GENOMIC DNA]</scope>
    <source>
        <strain evidence="2">cv. G1812</strain>
    </source>
</reference>
<evidence type="ECO:0000313" key="2">
    <source>
        <dbReference type="EnsemblPlants" id="TuG1812G0600002760.01.T01"/>
    </source>
</evidence>
<feature type="region of interest" description="Disordered" evidence="1">
    <location>
        <begin position="1"/>
        <end position="75"/>
    </location>
</feature>
<keyword evidence="3" id="KW-1185">Reference proteome</keyword>
<reference evidence="3" key="1">
    <citation type="journal article" date="2013" name="Nature">
        <title>Draft genome of the wheat A-genome progenitor Triticum urartu.</title>
        <authorList>
            <person name="Ling H.Q."/>
            <person name="Zhao S."/>
            <person name="Liu D."/>
            <person name="Wang J."/>
            <person name="Sun H."/>
            <person name="Zhang C."/>
            <person name="Fan H."/>
            <person name="Li D."/>
            <person name="Dong L."/>
            <person name="Tao Y."/>
            <person name="Gao C."/>
            <person name="Wu H."/>
            <person name="Li Y."/>
            <person name="Cui Y."/>
            <person name="Guo X."/>
            <person name="Zheng S."/>
            <person name="Wang B."/>
            <person name="Yu K."/>
            <person name="Liang Q."/>
            <person name="Yang W."/>
            <person name="Lou X."/>
            <person name="Chen J."/>
            <person name="Feng M."/>
            <person name="Jian J."/>
            <person name="Zhang X."/>
            <person name="Luo G."/>
            <person name="Jiang Y."/>
            <person name="Liu J."/>
            <person name="Wang Z."/>
            <person name="Sha Y."/>
            <person name="Zhang B."/>
            <person name="Wu H."/>
            <person name="Tang D."/>
            <person name="Shen Q."/>
            <person name="Xue P."/>
            <person name="Zou S."/>
            <person name="Wang X."/>
            <person name="Liu X."/>
            <person name="Wang F."/>
            <person name="Yang Y."/>
            <person name="An X."/>
            <person name="Dong Z."/>
            <person name="Zhang K."/>
            <person name="Zhang X."/>
            <person name="Luo M.C."/>
            <person name="Dvorak J."/>
            <person name="Tong Y."/>
            <person name="Wang J."/>
            <person name="Yang H."/>
            <person name="Li Z."/>
            <person name="Wang D."/>
            <person name="Zhang A."/>
            <person name="Wang J."/>
        </authorList>
    </citation>
    <scope>NUCLEOTIDE SEQUENCE</scope>
    <source>
        <strain evidence="3">cv. G1812</strain>
    </source>
</reference>
<accession>A0A8R7UUI1</accession>
<dbReference type="AlphaFoldDB" id="A0A8R7UUI1"/>